<evidence type="ECO:0000256" key="6">
    <source>
        <dbReference type="ARBA" id="ARBA00022989"/>
    </source>
</evidence>
<evidence type="ECO:0000256" key="7">
    <source>
        <dbReference type="ARBA" id="ARBA00023136"/>
    </source>
</evidence>
<evidence type="ECO:0000256" key="3">
    <source>
        <dbReference type="ARBA" id="ARBA00022475"/>
    </source>
</evidence>
<keyword evidence="11" id="KW-1185">Reference proteome</keyword>
<accession>A0ABZ0EA23</accession>
<feature type="transmembrane region" description="Helical" evidence="9">
    <location>
        <begin position="224"/>
        <end position="253"/>
    </location>
</feature>
<dbReference type="InterPro" id="IPR001851">
    <property type="entry name" value="ABC_transp_permease"/>
</dbReference>
<dbReference type="PANTHER" id="PTHR11795">
    <property type="entry name" value="BRANCHED-CHAIN AMINO ACID TRANSPORT SYSTEM PERMEASE PROTEIN LIVH"/>
    <property type="match status" value="1"/>
</dbReference>
<feature type="transmembrane region" description="Helical" evidence="9">
    <location>
        <begin position="38"/>
        <end position="56"/>
    </location>
</feature>
<dbReference type="InterPro" id="IPR052157">
    <property type="entry name" value="BCAA_transport_permease"/>
</dbReference>
<feature type="transmembrane region" description="Helical" evidence="9">
    <location>
        <begin position="259"/>
        <end position="279"/>
    </location>
</feature>
<dbReference type="RefSeq" id="WP_317015866.1">
    <property type="nucleotide sequence ID" value="NZ_CP136511.1"/>
</dbReference>
<dbReference type="Pfam" id="PF02653">
    <property type="entry name" value="BPD_transp_2"/>
    <property type="match status" value="1"/>
</dbReference>
<reference evidence="10 11" key="1">
    <citation type="submission" date="2023-10" db="EMBL/GenBank/DDBJ databases">
        <title>Surface-active antibiotics is a multifunctional adaptation for post-fire microbes.</title>
        <authorList>
            <person name="Liu M.D."/>
            <person name="Du Y."/>
            <person name="Koupaei S.K."/>
            <person name="Kim N.R."/>
            <person name="Zhang W."/>
            <person name="Traxler M.F."/>
        </authorList>
    </citation>
    <scope>NUCLEOTIDE SEQUENCE [LARGE SCALE GENOMIC DNA]</scope>
    <source>
        <strain evidence="10 11">F3</strain>
    </source>
</reference>
<feature type="transmembrane region" description="Helical" evidence="9">
    <location>
        <begin position="62"/>
        <end position="82"/>
    </location>
</feature>
<keyword evidence="7 9" id="KW-0472">Membrane</keyword>
<feature type="transmembrane region" description="Helical" evidence="9">
    <location>
        <begin position="137"/>
        <end position="162"/>
    </location>
</feature>
<evidence type="ECO:0000256" key="8">
    <source>
        <dbReference type="ARBA" id="ARBA00037998"/>
    </source>
</evidence>
<comment type="similarity">
    <text evidence="8">Belongs to the binding-protein-dependent transport system permease family. LivHM subfamily.</text>
</comment>
<keyword evidence="6 9" id="KW-1133">Transmembrane helix</keyword>
<evidence type="ECO:0000256" key="9">
    <source>
        <dbReference type="SAM" id="Phobius"/>
    </source>
</evidence>
<evidence type="ECO:0000313" key="10">
    <source>
        <dbReference type="EMBL" id="WOD14095.1"/>
    </source>
</evidence>
<dbReference type="PANTHER" id="PTHR11795:SF442">
    <property type="entry name" value="ABC TRANSPORTER ATP-BINDING PROTEIN"/>
    <property type="match status" value="1"/>
</dbReference>
<keyword evidence="5" id="KW-0029">Amino-acid transport</keyword>
<dbReference type="CDD" id="cd06582">
    <property type="entry name" value="TM_PBP1_LivH_like"/>
    <property type="match status" value="1"/>
</dbReference>
<comment type="subcellular location">
    <subcellularLocation>
        <location evidence="1">Cell membrane</location>
        <topology evidence="1">Multi-pass membrane protein</topology>
    </subcellularLocation>
</comment>
<feature type="transmembrane region" description="Helical" evidence="9">
    <location>
        <begin position="94"/>
        <end position="117"/>
    </location>
</feature>
<dbReference type="EMBL" id="CP136511">
    <property type="protein sequence ID" value="WOD14095.1"/>
    <property type="molecule type" value="Genomic_DNA"/>
</dbReference>
<evidence type="ECO:0000256" key="2">
    <source>
        <dbReference type="ARBA" id="ARBA00022448"/>
    </source>
</evidence>
<name>A0ABZ0EA23_9BURK</name>
<evidence type="ECO:0000256" key="5">
    <source>
        <dbReference type="ARBA" id="ARBA00022970"/>
    </source>
</evidence>
<evidence type="ECO:0000256" key="4">
    <source>
        <dbReference type="ARBA" id="ARBA00022692"/>
    </source>
</evidence>
<keyword evidence="2" id="KW-0813">Transport</keyword>
<keyword evidence="4 9" id="KW-0812">Transmembrane</keyword>
<organism evidence="10 11">
    <name type="scientific">Paraburkholderia kirstenboschensis</name>
    <dbReference type="NCBI Taxonomy" id="1245436"/>
    <lineage>
        <taxon>Bacteria</taxon>
        <taxon>Pseudomonadati</taxon>
        <taxon>Pseudomonadota</taxon>
        <taxon>Betaproteobacteria</taxon>
        <taxon>Burkholderiales</taxon>
        <taxon>Burkholderiaceae</taxon>
        <taxon>Paraburkholderia</taxon>
    </lineage>
</organism>
<dbReference type="Proteomes" id="UP001302652">
    <property type="component" value="Chromosome 3"/>
</dbReference>
<keyword evidence="3" id="KW-1003">Cell membrane</keyword>
<evidence type="ECO:0000313" key="11">
    <source>
        <dbReference type="Proteomes" id="UP001302652"/>
    </source>
</evidence>
<sequence length="289" mass="30546">MNPSALVGQFLVGLINGSFYAMLSLGVAVVFGLLHIVNFAHGTLYMLGAFFAWLALQQLGLNYWTALIVIPLAVALIGALIERGMLSRLKGLDPIYGFLLTFGISLSVEGLFTYWFGSSGRPYPPPELLRGGVSIGIAFVPVYRLWIVVASLLVCLSTWFLIERTRLGATMRSATENAPLVQVFGVNVPLLVTLTYAGSAGLAALAGVLAAPVFQVSAHMGSQLLILVFAVVVIGGMGSILGAVVTGYALGIIEGITKIVYPEGASIVIYVVMAIVLLLKPGGLFARSR</sequence>
<evidence type="ECO:0000256" key="1">
    <source>
        <dbReference type="ARBA" id="ARBA00004651"/>
    </source>
</evidence>
<protein>
    <submittedName>
        <fullName evidence="10">Branched-chain amino acid ABC transporter permease</fullName>
    </submittedName>
</protein>
<gene>
    <name evidence="10" type="ORF">RW095_00795</name>
</gene>
<proteinExistence type="inferred from homology"/>
<feature type="transmembrane region" description="Helical" evidence="9">
    <location>
        <begin position="6"/>
        <end position="31"/>
    </location>
</feature>